<name>A0A8J3XEE0_9ACTN</name>
<keyword evidence="3" id="KW-1185">Reference proteome</keyword>
<dbReference type="Proteomes" id="UP000650628">
    <property type="component" value="Unassembled WGS sequence"/>
</dbReference>
<evidence type="ECO:0000313" key="2">
    <source>
        <dbReference type="EMBL" id="GII33393.1"/>
    </source>
</evidence>
<protein>
    <submittedName>
        <fullName evidence="2">Uncharacterized protein</fullName>
    </submittedName>
</protein>
<reference evidence="2 3" key="1">
    <citation type="submission" date="2021-01" db="EMBL/GenBank/DDBJ databases">
        <title>Whole genome shotgun sequence of Planotetraspora mira NBRC 15435.</title>
        <authorList>
            <person name="Komaki H."/>
            <person name="Tamura T."/>
        </authorList>
    </citation>
    <scope>NUCLEOTIDE SEQUENCE [LARGE SCALE GENOMIC DNA]</scope>
    <source>
        <strain evidence="2 3">NBRC 15435</strain>
    </source>
</reference>
<dbReference type="RefSeq" id="WP_203957237.1">
    <property type="nucleotide sequence ID" value="NZ_BOOO01000040.1"/>
</dbReference>
<gene>
    <name evidence="2" type="ORF">Pmi06nite_68350</name>
</gene>
<proteinExistence type="predicted"/>
<dbReference type="AlphaFoldDB" id="A0A8J3XEE0"/>
<evidence type="ECO:0000256" key="1">
    <source>
        <dbReference type="SAM" id="MobiDB-lite"/>
    </source>
</evidence>
<dbReference type="EMBL" id="BOOO01000040">
    <property type="protein sequence ID" value="GII33393.1"/>
    <property type="molecule type" value="Genomic_DNA"/>
</dbReference>
<sequence>MTDLVHVDLELLAGLTAELDPLMCGILASGDVKQAGDFVDDVTRHCMESPYWEHLSSASSIYCIWMDIDDILDGWPVDYGPDSEALALREFKRAAQEWLDMPRTQTGLQDYLDRWRMRMADTWPAPGGVHWRQRRASPGAHDDPRQP</sequence>
<evidence type="ECO:0000313" key="3">
    <source>
        <dbReference type="Proteomes" id="UP000650628"/>
    </source>
</evidence>
<accession>A0A8J3XEE0</accession>
<feature type="region of interest" description="Disordered" evidence="1">
    <location>
        <begin position="128"/>
        <end position="147"/>
    </location>
</feature>
<comment type="caution">
    <text evidence="2">The sequence shown here is derived from an EMBL/GenBank/DDBJ whole genome shotgun (WGS) entry which is preliminary data.</text>
</comment>
<organism evidence="2 3">
    <name type="scientific">Planotetraspora mira</name>
    <dbReference type="NCBI Taxonomy" id="58121"/>
    <lineage>
        <taxon>Bacteria</taxon>
        <taxon>Bacillati</taxon>
        <taxon>Actinomycetota</taxon>
        <taxon>Actinomycetes</taxon>
        <taxon>Streptosporangiales</taxon>
        <taxon>Streptosporangiaceae</taxon>
        <taxon>Planotetraspora</taxon>
    </lineage>
</organism>